<evidence type="ECO:0000259" key="1">
    <source>
        <dbReference type="Pfam" id="PF08291"/>
    </source>
</evidence>
<organism evidence="2">
    <name type="scientific">marine metagenome</name>
    <dbReference type="NCBI Taxonomy" id="408172"/>
    <lineage>
        <taxon>unclassified sequences</taxon>
        <taxon>metagenomes</taxon>
        <taxon>ecological metagenomes</taxon>
    </lineage>
</organism>
<name>A0A382VV44_9ZZZZ</name>
<dbReference type="InterPro" id="IPR009045">
    <property type="entry name" value="Zn_M74/Hedgehog-like"/>
</dbReference>
<dbReference type="InterPro" id="IPR013230">
    <property type="entry name" value="Peptidase_M15A_C"/>
</dbReference>
<sequence length="128" mass="14088">MGDLSKNFSRYEVQCSCGCGASWVSPKLLEKLQHVRDVVGKPMTITSGVRCEAFNSSIKGSLVSSHMPNEDGMGLAVDIACTTSKARYEMVDVAIKFFRRIGIAGEHSGNFIHLDVDPNKTQDVIWTY</sequence>
<reference evidence="2" key="1">
    <citation type="submission" date="2018-05" db="EMBL/GenBank/DDBJ databases">
        <authorList>
            <person name="Lanie J.A."/>
            <person name="Ng W.-L."/>
            <person name="Kazmierczak K.M."/>
            <person name="Andrzejewski T.M."/>
            <person name="Davidsen T.M."/>
            <person name="Wayne K.J."/>
            <person name="Tettelin H."/>
            <person name="Glass J.I."/>
            <person name="Rusch D."/>
            <person name="Podicherti R."/>
            <person name="Tsui H.-C.T."/>
            <person name="Winkler M.E."/>
        </authorList>
    </citation>
    <scope>NUCLEOTIDE SEQUENCE</scope>
</reference>
<dbReference type="AlphaFoldDB" id="A0A382VV44"/>
<dbReference type="EMBL" id="UINC01154854">
    <property type="protein sequence ID" value="SVD50363.1"/>
    <property type="molecule type" value="Genomic_DNA"/>
</dbReference>
<dbReference type="SUPFAM" id="SSF55166">
    <property type="entry name" value="Hedgehog/DD-peptidase"/>
    <property type="match status" value="1"/>
</dbReference>
<accession>A0A382VV44</accession>
<protein>
    <recommendedName>
        <fullName evidence="1">Peptidase M15A C-terminal domain-containing protein</fullName>
    </recommendedName>
</protein>
<dbReference type="Pfam" id="PF08291">
    <property type="entry name" value="Peptidase_M15_3"/>
    <property type="match status" value="1"/>
</dbReference>
<evidence type="ECO:0000313" key="2">
    <source>
        <dbReference type="EMBL" id="SVD50363.1"/>
    </source>
</evidence>
<feature type="domain" description="Peptidase M15A C-terminal" evidence="1">
    <location>
        <begin position="7"/>
        <end position="115"/>
    </location>
</feature>
<proteinExistence type="predicted"/>
<gene>
    <name evidence="2" type="ORF">METZ01_LOCUS403217</name>
</gene>
<dbReference type="Gene3D" id="3.30.1380.10">
    <property type="match status" value="1"/>
</dbReference>